<evidence type="ECO:0000259" key="7">
    <source>
        <dbReference type="PROSITE" id="PS51192"/>
    </source>
</evidence>
<accession>A0AAN5CX95</accession>
<feature type="non-terminal residue" evidence="10">
    <location>
        <position position="1"/>
    </location>
</feature>
<evidence type="ECO:0000313" key="9">
    <source>
        <dbReference type="EMBL" id="GMR52127.1"/>
    </source>
</evidence>
<dbReference type="PROSITE" id="PS51195">
    <property type="entry name" value="Q_MOTIF"/>
    <property type="match status" value="1"/>
</dbReference>
<organism evidence="10 11">
    <name type="scientific">Pristionchus mayeri</name>
    <dbReference type="NCBI Taxonomy" id="1317129"/>
    <lineage>
        <taxon>Eukaryota</taxon>
        <taxon>Metazoa</taxon>
        <taxon>Ecdysozoa</taxon>
        <taxon>Nematoda</taxon>
        <taxon>Chromadorea</taxon>
        <taxon>Rhabditida</taxon>
        <taxon>Rhabditina</taxon>
        <taxon>Diplogasteromorpha</taxon>
        <taxon>Diplogasteroidea</taxon>
        <taxon>Neodiplogasteridae</taxon>
        <taxon>Pristionchus</taxon>
    </lineage>
</organism>
<dbReference type="InterPro" id="IPR027417">
    <property type="entry name" value="P-loop_NTPase"/>
</dbReference>
<dbReference type="Gene3D" id="3.40.50.300">
    <property type="entry name" value="P-loop containing nucleotide triphosphate hydrolases"/>
    <property type="match status" value="1"/>
</dbReference>
<evidence type="ECO:0000256" key="5">
    <source>
        <dbReference type="ARBA" id="ARBA00022840"/>
    </source>
</evidence>
<feature type="non-terminal residue" evidence="10">
    <location>
        <position position="168"/>
    </location>
</feature>
<comment type="caution">
    <text evidence="10">The sequence shown here is derived from an EMBL/GenBank/DDBJ whole genome shotgun (WGS) entry which is preliminary data.</text>
</comment>
<evidence type="ECO:0000256" key="6">
    <source>
        <dbReference type="PROSITE-ProRule" id="PRU00552"/>
    </source>
</evidence>
<evidence type="ECO:0000256" key="4">
    <source>
        <dbReference type="ARBA" id="ARBA00022806"/>
    </source>
</evidence>
<keyword evidence="11" id="KW-1185">Reference proteome</keyword>
<evidence type="ECO:0000313" key="11">
    <source>
        <dbReference type="Proteomes" id="UP001328107"/>
    </source>
</evidence>
<dbReference type="EMBL" id="BTRK01000005">
    <property type="protein sequence ID" value="GMR52130.1"/>
    <property type="molecule type" value="Genomic_DNA"/>
</dbReference>
<dbReference type="PANTHER" id="PTHR47960">
    <property type="entry name" value="DEAD-BOX ATP-DEPENDENT RNA HELICASE 50"/>
    <property type="match status" value="1"/>
</dbReference>
<keyword evidence="2" id="KW-0547">Nucleotide-binding</keyword>
<dbReference type="EMBL" id="BTRK01000005">
    <property type="protein sequence ID" value="GMR52127.1"/>
    <property type="molecule type" value="Genomic_DNA"/>
</dbReference>
<evidence type="ECO:0000256" key="1">
    <source>
        <dbReference type="ARBA" id="ARBA00012552"/>
    </source>
</evidence>
<dbReference type="InterPro" id="IPR011545">
    <property type="entry name" value="DEAD/DEAH_box_helicase_dom"/>
</dbReference>
<dbReference type="InterPro" id="IPR014001">
    <property type="entry name" value="Helicase_ATP-bd"/>
</dbReference>
<dbReference type="GO" id="GO:0016787">
    <property type="term" value="F:hydrolase activity"/>
    <property type="evidence" value="ECO:0007669"/>
    <property type="project" value="UniProtKB-KW"/>
</dbReference>
<keyword evidence="4" id="KW-0347">Helicase</keyword>
<keyword evidence="3" id="KW-0378">Hydrolase</keyword>
<dbReference type="GO" id="GO:0003676">
    <property type="term" value="F:nucleic acid binding"/>
    <property type="evidence" value="ECO:0007669"/>
    <property type="project" value="InterPro"/>
</dbReference>
<evidence type="ECO:0000256" key="3">
    <source>
        <dbReference type="ARBA" id="ARBA00022801"/>
    </source>
</evidence>
<dbReference type="GO" id="GO:0003724">
    <property type="term" value="F:RNA helicase activity"/>
    <property type="evidence" value="ECO:0007669"/>
    <property type="project" value="UniProtKB-EC"/>
</dbReference>
<reference evidence="11" key="1">
    <citation type="submission" date="2022-10" db="EMBL/GenBank/DDBJ databases">
        <title>Genome assembly of Pristionchus species.</title>
        <authorList>
            <person name="Yoshida K."/>
            <person name="Sommer R.J."/>
        </authorList>
    </citation>
    <scope>NUCLEOTIDE SEQUENCE [LARGE SCALE GENOMIC DNA]</scope>
    <source>
        <strain evidence="11">RS5460</strain>
    </source>
</reference>
<sequence length="168" mass="18437">ATFAPSHSSGFRSLLLKEEILKSISECGFEHPSKLQHELIPQVMRGTNINCHAKSGTGKTTICIIATLNQLEPDEGTVSVLVLCHSHNQVVELAQDYENIAKYMSTVKVATFCGDSRMRKNRGTLWNACPNIVIGTPGRIYSLAKTGALSLNKTRCLVLDECDQLFSN</sequence>
<keyword evidence="5" id="KW-0067">ATP-binding</keyword>
<evidence type="ECO:0000313" key="10">
    <source>
        <dbReference type="EMBL" id="GMR52130.1"/>
    </source>
</evidence>
<dbReference type="EC" id="3.6.4.13" evidence="1"/>
<dbReference type="SUPFAM" id="SSF52540">
    <property type="entry name" value="P-loop containing nucleoside triphosphate hydrolases"/>
    <property type="match status" value="1"/>
</dbReference>
<dbReference type="Pfam" id="PF00270">
    <property type="entry name" value="DEAD"/>
    <property type="match status" value="1"/>
</dbReference>
<reference evidence="10" key="2">
    <citation type="submission" date="2023-06" db="EMBL/GenBank/DDBJ databases">
        <title>Genome assembly of Pristionchus species.</title>
        <authorList>
            <person name="Yoshida K."/>
            <person name="Sommer R.J."/>
        </authorList>
    </citation>
    <scope>NUCLEOTIDE SEQUENCE</scope>
    <source>
        <strain evidence="10">RS5460</strain>
    </source>
</reference>
<evidence type="ECO:0000256" key="2">
    <source>
        <dbReference type="ARBA" id="ARBA00022741"/>
    </source>
</evidence>
<dbReference type="Proteomes" id="UP001328107">
    <property type="component" value="Unassembled WGS sequence"/>
</dbReference>
<dbReference type="InterPro" id="IPR014014">
    <property type="entry name" value="RNA_helicase_DEAD_Q_motif"/>
</dbReference>
<feature type="short sequence motif" description="Q motif" evidence="6">
    <location>
        <begin position="9"/>
        <end position="37"/>
    </location>
</feature>
<feature type="domain" description="Helicase ATP-binding" evidence="7">
    <location>
        <begin position="40"/>
        <end position="168"/>
    </location>
</feature>
<dbReference type="GO" id="GO:0005524">
    <property type="term" value="F:ATP binding"/>
    <property type="evidence" value="ECO:0007669"/>
    <property type="project" value="UniProtKB-KW"/>
</dbReference>
<feature type="domain" description="DEAD-box RNA helicase Q" evidence="8">
    <location>
        <begin position="9"/>
        <end position="37"/>
    </location>
</feature>
<proteinExistence type="predicted"/>
<name>A0AAN5CX95_9BILA</name>
<protein>
    <recommendedName>
        <fullName evidence="1">RNA helicase</fullName>
        <ecNumber evidence="1">3.6.4.13</ecNumber>
    </recommendedName>
</protein>
<dbReference type="AlphaFoldDB" id="A0AAN5CX95"/>
<gene>
    <name evidence="9" type="ORF">PMAYCL1PPCAC_22322</name>
    <name evidence="10" type="ORF">PMAYCL1PPCAC_22325</name>
</gene>
<evidence type="ECO:0000259" key="8">
    <source>
        <dbReference type="PROSITE" id="PS51195"/>
    </source>
</evidence>
<dbReference type="PROSITE" id="PS51192">
    <property type="entry name" value="HELICASE_ATP_BIND_1"/>
    <property type="match status" value="1"/>
</dbReference>